<gene>
    <name evidence="2" type="ORF">ACFQ5M_10220</name>
</gene>
<dbReference type="PANTHER" id="PTHR40398:SF1">
    <property type="entry name" value="PTS SYSTEM GLUCITOL_SORBITOL-SPECIFIC EIIA COMPONENT"/>
    <property type="match status" value="1"/>
</dbReference>
<dbReference type="Gene3D" id="2.40.33.40">
    <property type="entry name" value="Phosphotransferase system, glucitol/sorbitol-specific IIA component"/>
    <property type="match status" value="1"/>
</dbReference>
<dbReference type="Pfam" id="PF03829">
    <property type="entry name" value="PTSIIA_gutA"/>
    <property type="match status" value="1"/>
</dbReference>
<name>A0ABW4JBB5_9LACO</name>
<keyword evidence="3" id="KW-1185">Reference proteome</keyword>
<evidence type="ECO:0000313" key="3">
    <source>
        <dbReference type="Proteomes" id="UP001597267"/>
    </source>
</evidence>
<dbReference type="PROSITE" id="PS51097">
    <property type="entry name" value="PTS_EIIA_TYPE_5"/>
    <property type="match status" value="1"/>
</dbReference>
<accession>A0ABW4JBB5</accession>
<dbReference type="RefSeq" id="WP_125712087.1">
    <property type="nucleotide sequence ID" value="NZ_JBHTOP010000026.1"/>
</dbReference>
<dbReference type="Proteomes" id="UP001597267">
    <property type="component" value="Unassembled WGS sequence"/>
</dbReference>
<comment type="caution">
    <text evidence="1">Lacks conserved residue(s) required for the propagation of feature annotation.</text>
</comment>
<dbReference type="InterPro" id="IPR004716">
    <property type="entry name" value="PTS_IIA_glucitol/sorbitol-sp"/>
</dbReference>
<reference evidence="3" key="1">
    <citation type="journal article" date="2019" name="Int. J. Syst. Evol. Microbiol.">
        <title>The Global Catalogue of Microorganisms (GCM) 10K type strain sequencing project: providing services to taxonomists for standard genome sequencing and annotation.</title>
        <authorList>
            <consortium name="The Broad Institute Genomics Platform"/>
            <consortium name="The Broad Institute Genome Sequencing Center for Infectious Disease"/>
            <person name="Wu L."/>
            <person name="Ma J."/>
        </authorList>
    </citation>
    <scope>NUCLEOTIDE SEQUENCE [LARGE SCALE GENOMIC DNA]</scope>
    <source>
        <strain evidence="3">CCM 8896</strain>
    </source>
</reference>
<dbReference type="SUPFAM" id="SSF141530">
    <property type="entry name" value="PTSIIA/GutA-like"/>
    <property type="match status" value="1"/>
</dbReference>
<proteinExistence type="predicted"/>
<organism evidence="2 3">
    <name type="scientific">Agrilactobacillus yilanensis</name>
    <dbReference type="NCBI Taxonomy" id="2485997"/>
    <lineage>
        <taxon>Bacteria</taxon>
        <taxon>Bacillati</taxon>
        <taxon>Bacillota</taxon>
        <taxon>Bacilli</taxon>
        <taxon>Lactobacillales</taxon>
        <taxon>Lactobacillaceae</taxon>
        <taxon>Agrilactobacillus</taxon>
    </lineage>
</organism>
<dbReference type="EMBL" id="JBHTOP010000026">
    <property type="protein sequence ID" value="MFD1672475.1"/>
    <property type="molecule type" value="Genomic_DNA"/>
</dbReference>
<evidence type="ECO:0000256" key="1">
    <source>
        <dbReference type="PROSITE-ProRule" id="PRU00420"/>
    </source>
</evidence>
<dbReference type="InterPro" id="IPR036665">
    <property type="entry name" value="PTS_IIA_glucitol/sorbitol_sf"/>
</dbReference>
<comment type="caution">
    <text evidence="2">The sequence shown here is derived from an EMBL/GenBank/DDBJ whole genome shotgun (WGS) entry which is preliminary data.</text>
</comment>
<sequence>MEVKAKIIKIGPNAISKKDPMVILFDETATDTLEEVAVIQQFLDKSEEAQVKLAVGDEIQIGASNFTIQKVGALVQSNLTSIGHATLIFKTPEAADQMQSAIYLTNSAQEVPTFDLNTVITYRF</sequence>
<protein>
    <submittedName>
        <fullName evidence="2">PTS glucitol/sorbitol transporter subunit IIA</fullName>
    </submittedName>
</protein>
<dbReference type="PANTHER" id="PTHR40398">
    <property type="entry name" value="PTS SYSTEM GLUCITOL/SORBITOL-SPECIFIC EIIA COMPONENT"/>
    <property type="match status" value="1"/>
</dbReference>
<evidence type="ECO:0000313" key="2">
    <source>
        <dbReference type="EMBL" id="MFD1672475.1"/>
    </source>
</evidence>